<name>A0A243Q4Q7_9ACTN</name>
<evidence type="ECO:0000313" key="2">
    <source>
        <dbReference type="Proteomes" id="UP000194632"/>
    </source>
</evidence>
<dbReference type="RefSeq" id="WP_086537788.1">
    <property type="nucleotide sequence ID" value="NZ_NGFO01000050.1"/>
</dbReference>
<gene>
    <name evidence="1" type="ORF">CA982_24860</name>
</gene>
<reference evidence="1 2" key="1">
    <citation type="submission" date="2017-05" db="EMBL/GenBank/DDBJ databases">
        <title>Biotechnological potential of actinobacteria isolated from South African environments.</title>
        <authorList>
            <person name="Le Roes-Hill M."/>
            <person name="Prins A."/>
            <person name="Durrell K.A."/>
        </authorList>
    </citation>
    <scope>NUCLEOTIDE SEQUENCE [LARGE SCALE GENOMIC DNA]</scope>
    <source>
        <strain evidence="1">BS2</strain>
    </source>
</reference>
<dbReference type="Pfam" id="PF20062">
    <property type="entry name" value="DUF6461"/>
    <property type="match status" value="1"/>
</dbReference>
<dbReference type="AlphaFoldDB" id="A0A243Q4Q7"/>
<dbReference type="STRING" id="417102.CA982_24860"/>
<dbReference type="OrthoDB" id="4460129at2"/>
<dbReference type="Proteomes" id="UP000194632">
    <property type="component" value="Unassembled WGS sequence"/>
</dbReference>
<keyword evidence="2" id="KW-1185">Reference proteome</keyword>
<proteinExistence type="predicted"/>
<dbReference type="InterPro" id="IPR045592">
    <property type="entry name" value="DUF6461"/>
</dbReference>
<evidence type="ECO:0000313" key="1">
    <source>
        <dbReference type="EMBL" id="OUC75816.1"/>
    </source>
</evidence>
<accession>A0A243Q4Q7</accession>
<dbReference type="EMBL" id="NGFO01000050">
    <property type="protein sequence ID" value="OUC75816.1"/>
    <property type="molecule type" value="Genomic_DNA"/>
</dbReference>
<sequence>MSDRSPTYEDYLWTEGGGTAGEFQAFCLALVENADVEEVATQLPVIEDLGVMGFPGELRFRSYDDWNEKRLLVGLFQMGSWTAMFEVNGFAGMTAELMIPLSKGRRIVSHHYSDGNGSGSFRLYEDGRLTANFNPTRGIYDLQARDRETLTSLMQASGFDQAPVDHPLEGRQHNRAATLALMERLTGVRLEPRTIADARFAVVRVALS</sequence>
<organism evidence="1 2">
    <name type="scientific">Gordonia lacunae</name>
    <dbReference type="NCBI Taxonomy" id="417102"/>
    <lineage>
        <taxon>Bacteria</taxon>
        <taxon>Bacillati</taxon>
        <taxon>Actinomycetota</taxon>
        <taxon>Actinomycetes</taxon>
        <taxon>Mycobacteriales</taxon>
        <taxon>Gordoniaceae</taxon>
        <taxon>Gordonia</taxon>
    </lineage>
</organism>
<comment type="caution">
    <text evidence="1">The sequence shown here is derived from an EMBL/GenBank/DDBJ whole genome shotgun (WGS) entry which is preliminary data.</text>
</comment>
<protein>
    <submittedName>
        <fullName evidence="1">Uncharacterized protein</fullName>
    </submittedName>
</protein>